<protein>
    <submittedName>
        <fullName evidence="2">Dipeptidase</fullName>
    </submittedName>
</protein>
<dbReference type="Proteomes" id="UP000782554">
    <property type="component" value="Unassembled WGS sequence"/>
</dbReference>
<evidence type="ECO:0000313" key="2">
    <source>
        <dbReference type="EMBL" id="MBX7500784.1"/>
    </source>
</evidence>
<reference evidence="2 3" key="1">
    <citation type="submission" date="2021-08" db="EMBL/GenBank/DDBJ databases">
        <title>Comparative Genomics Analysis of the Genus Qipengyuania Reveals Extensive Genetic Diversity and Metabolic Versatility, Including the Description of Fifteen Novel Species.</title>
        <authorList>
            <person name="Liu Y."/>
        </authorList>
    </citation>
    <scope>NUCLEOTIDE SEQUENCE [LARGE SCALE GENOMIC DNA]</scope>
    <source>
        <strain evidence="2 3">YG27</strain>
    </source>
</reference>
<comment type="caution">
    <text evidence="2">The sequence shown here is derived from an EMBL/GenBank/DDBJ whole genome shotgun (WGS) entry which is preliminary data.</text>
</comment>
<dbReference type="InterPro" id="IPR032466">
    <property type="entry name" value="Metal_Hydrolase"/>
</dbReference>
<gene>
    <name evidence="2" type="ORF">K3181_04960</name>
</gene>
<proteinExistence type="predicted"/>
<dbReference type="Pfam" id="PF01244">
    <property type="entry name" value="Peptidase_M19"/>
    <property type="match status" value="1"/>
</dbReference>
<name>A0ABS7JT60_9SPHN</name>
<evidence type="ECO:0000313" key="3">
    <source>
        <dbReference type="Proteomes" id="UP000782554"/>
    </source>
</evidence>
<dbReference type="PANTHER" id="PTHR10443">
    <property type="entry name" value="MICROSOMAL DIPEPTIDASE"/>
    <property type="match status" value="1"/>
</dbReference>
<evidence type="ECO:0000256" key="1">
    <source>
        <dbReference type="SAM" id="SignalP"/>
    </source>
</evidence>
<dbReference type="Gene3D" id="3.20.20.140">
    <property type="entry name" value="Metal-dependent hydrolases"/>
    <property type="match status" value="1"/>
</dbReference>
<dbReference type="RefSeq" id="WP_221601416.1">
    <property type="nucleotide sequence ID" value="NZ_JAIGNU010000001.1"/>
</dbReference>
<keyword evidence="1" id="KW-0732">Signal</keyword>
<accession>A0ABS7JT60</accession>
<dbReference type="InterPro" id="IPR008257">
    <property type="entry name" value="Pept_M19"/>
</dbReference>
<feature type="signal peptide" evidence="1">
    <location>
        <begin position="1"/>
        <end position="19"/>
    </location>
</feature>
<dbReference type="CDD" id="cd01301">
    <property type="entry name" value="rDP_like"/>
    <property type="match status" value="1"/>
</dbReference>
<keyword evidence="3" id="KW-1185">Reference proteome</keyword>
<dbReference type="PROSITE" id="PS51365">
    <property type="entry name" value="RENAL_DIPEPTIDASE_2"/>
    <property type="match status" value="1"/>
</dbReference>
<sequence>MRHFLLATAAFACATPALAETPEQVAEAALEAAPVWDGHNDVPEQLRDRYRNMLADFDFTDTAKAPSNGWSEGGMHTDIPRLRKGHVGAQFWSVYVSANLPDADATVAVLEQIDVMKRVIARYPEDLAFATNSDQVAAAMKSGKIASLLGMEGGYAISDSLAVLRQFYALGARYMTLTHSMKMSWADSATDTPEHDGLTPFGEQVVREMNRLGMLVDLSHVSEATMMDALDVAKAPVIFSHSGARAINGHARNVPDSVLARLPKNGGVVMVVALPGYLSEAQRQWYANREGEKARLESLWRGQPDAVDAALAEWDAAHTMPTASASDMADHIDHIRKVAGVDHIGLGGDYDGMDSGPVGMEDVTGYPALFVELARRGYSKADLQKIASGNVMRVLRAAETYAASVRDMPPIETPLPEE</sequence>
<organism evidence="2 3">
    <name type="scientific">Qipengyuania mesophila</name>
    <dbReference type="NCBI Taxonomy" id="2867246"/>
    <lineage>
        <taxon>Bacteria</taxon>
        <taxon>Pseudomonadati</taxon>
        <taxon>Pseudomonadota</taxon>
        <taxon>Alphaproteobacteria</taxon>
        <taxon>Sphingomonadales</taxon>
        <taxon>Erythrobacteraceae</taxon>
        <taxon>Qipengyuania</taxon>
    </lineage>
</organism>
<dbReference type="EMBL" id="JAIGNU010000001">
    <property type="protein sequence ID" value="MBX7500784.1"/>
    <property type="molecule type" value="Genomic_DNA"/>
</dbReference>
<dbReference type="PANTHER" id="PTHR10443:SF12">
    <property type="entry name" value="DIPEPTIDASE"/>
    <property type="match status" value="1"/>
</dbReference>
<feature type="chain" id="PRO_5045802220" evidence="1">
    <location>
        <begin position="20"/>
        <end position="418"/>
    </location>
</feature>
<dbReference type="SUPFAM" id="SSF51556">
    <property type="entry name" value="Metallo-dependent hydrolases"/>
    <property type="match status" value="1"/>
</dbReference>